<dbReference type="AlphaFoldDB" id="A0A0C2JAQ8"/>
<evidence type="ECO:0000256" key="3">
    <source>
        <dbReference type="ARBA" id="ARBA00022801"/>
    </source>
</evidence>
<dbReference type="InterPro" id="IPR039417">
    <property type="entry name" value="Peptidase_C1A_papain-like"/>
</dbReference>
<keyword evidence="7" id="KW-0732">Signal</keyword>
<dbReference type="OMA" id="NGYRKPC"/>
<keyword evidence="6" id="KW-1015">Disulfide bond</keyword>
<dbReference type="PROSITE" id="PS00139">
    <property type="entry name" value="THIOL_PROTEASE_CYS"/>
    <property type="match status" value="1"/>
</dbReference>
<dbReference type="SMART" id="SM00645">
    <property type="entry name" value="Pept_C1"/>
    <property type="match status" value="1"/>
</dbReference>
<feature type="signal peptide" evidence="7">
    <location>
        <begin position="1"/>
        <end position="16"/>
    </location>
</feature>
<protein>
    <submittedName>
        <fullName evidence="10">Cathepsin L1</fullName>
    </submittedName>
</protein>
<feature type="domain" description="Peptidase C1A papain C-terminal" evidence="8">
    <location>
        <begin position="107"/>
        <end position="321"/>
    </location>
</feature>
<evidence type="ECO:0000256" key="1">
    <source>
        <dbReference type="ARBA" id="ARBA00008455"/>
    </source>
</evidence>
<dbReference type="CDD" id="cd02248">
    <property type="entry name" value="Peptidase_C1A"/>
    <property type="match status" value="1"/>
</dbReference>
<comment type="caution">
    <text evidence="10">The sequence shown here is derived from an EMBL/GenBank/DDBJ whole genome shotgun (WGS) entry which is preliminary data.</text>
</comment>
<evidence type="ECO:0000259" key="9">
    <source>
        <dbReference type="SMART" id="SM00848"/>
    </source>
</evidence>
<keyword evidence="11" id="KW-1185">Reference proteome</keyword>
<dbReference type="InterPro" id="IPR000169">
    <property type="entry name" value="Pept_cys_AS"/>
</dbReference>
<evidence type="ECO:0000256" key="2">
    <source>
        <dbReference type="ARBA" id="ARBA00022670"/>
    </source>
</evidence>
<evidence type="ECO:0000313" key="11">
    <source>
        <dbReference type="Proteomes" id="UP000031668"/>
    </source>
</evidence>
<evidence type="ECO:0000256" key="7">
    <source>
        <dbReference type="SAM" id="SignalP"/>
    </source>
</evidence>
<evidence type="ECO:0000256" key="6">
    <source>
        <dbReference type="ARBA" id="ARBA00023157"/>
    </source>
</evidence>
<evidence type="ECO:0000259" key="8">
    <source>
        <dbReference type="SMART" id="SM00645"/>
    </source>
</evidence>
<dbReference type="Proteomes" id="UP000031668">
    <property type="component" value="Unassembled WGS sequence"/>
</dbReference>
<feature type="domain" description="Cathepsin propeptide inhibitor" evidence="9">
    <location>
        <begin position="28"/>
        <end position="83"/>
    </location>
</feature>
<dbReference type="SMART" id="SM00848">
    <property type="entry name" value="Inhibitor_I29"/>
    <property type="match status" value="1"/>
</dbReference>
<name>A0A0C2JAQ8_THEKT</name>
<dbReference type="InterPro" id="IPR013128">
    <property type="entry name" value="Peptidase_C1A"/>
</dbReference>
<keyword evidence="4" id="KW-0788">Thiol protease</keyword>
<keyword evidence="2" id="KW-0645">Protease</keyword>
<dbReference type="PROSITE" id="PS00639">
    <property type="entry name" value="THIOL_PROTEASE_HIS"/>
    <property type="match status" value="1"/>
</dbReference>
<accession>A0A0C2JAQ8</accession>
<evidence type="ECO:0000313" key="10">
    <source>
        <dbReference type="EMBL" id="KII74944.1"/>
    </source>
</evidence>
<dbReference type="OrthoDB" id="10253408at2759"/>
<sequence>MRLAVVVSLLLHSAVAAQMNNLVFASLWTQHKSKYNLKLTPSEEVERRAVFLENLKHVEKVNSQNLGFKLAINEYAHMRPSELVMHTTMQRSTPLMLDQTSSADVPVKKSVDWRKHAVVTEVKNQGKCGSCYAFSAVGAIESQIAIKTGNLVNLSEQEVLDCSWWQFNLGCHGGTPDRVFKYAIRRGLSLAKDYPYVANDGWMCKRQKSMTSYRLSTYVDIPIGDEKNLVRAVSTKGPVSVAIDASHPEFMLYHSGIIRIPSCNKYKLNHAVLVVGYSVDEHESYYIVKNSWGTNWGESGYFRMSMNENMCGIATFASYPVPEV</sequence>
<comment type="similarity">
    <text evidence="1">Belongs to the peptidase C1 family.</text>
</comment>
<reference evidence="10 11" key="1">
    <citation type="journal article" date="2014" name="Genome Biol. Evol.">
        <title>The genome of the myxosporean Thelohanellus kitauei shows adaptations to nutrient acquisition within its fish host.</title>
        <authorList>
            <person name="Yang Y."/>
            <person name="Xiong J."/>
            <person name="Zhou Z."/>
            <person name="Huo F."/>
            <person name="Miao W."/>
            <person name="Ran C."/>
            <person name="Liu Y."/>
            <person name="Zhang J."/>
            <person name="Feng J."/>
            <person name="Wang M."/>
            <person name="Wang M."/>
            <person name="Wang L."/>
            <person name="Yao B."/>
        </authorList>
    </citation>
    <scope>NUCLEOTIDE SEQUENCE [LARGE SCALE GENOMIC DNA]</scope>
    <source>
        <strain evidence="10">Wuqing</strain>
    </source>
</reference>
<dbReference type="EMBL" id="JWZT01000165">
    <property type="protein sequence ID" value="KII74944.1"/>
    <property type="molecule type" value="Genomic_DNA"/>
</dbReference>
<feature type="chain" id="PRO_5018653463" evidence="7">
    <location>
        <begin position="17"/>
        <end position="324"/>
    </location>
</feature>
<keyword evidence="5" id="KW-0865">Zymogen</keyword>
<dbReference type="Pfam" id="PF00112">
    <property type="entry name" value="Peptidase_C1"/>
    <property type="match status" value="1"/>
</dbReference>
<dbReference type="GO" id="GO:0006508">
    <property type="term" value="P:proteolysis"/>
    <property type="evidence" value="ECO:0007669"/>
    <property type="project" value="UniProtKB-KW"/>
</dbReference>
<dbReference type="PRINTS" id="PR00705">
    <property type="entry name" value="PAPAIN"/>
</dbReference>
<dbReference type="FunFam" id="3.90.70.10:FF:000039">
    <property type="entry name" value="Cysteine proteinase 2, putative"/>
    <property type="match status" value="1"/>
</dbReference>
<evidence type="ECO:0000256" key="5">
    <source>
        <dbReference type="ARBA" id="ARBA00023145"/>
    </source>
</evidence>
<dbReference type="Pfam" id="PF08246">
    <property type="entry name" value="Inhibitor_I29"/>
    <property type="match status" value="1"/>
</dbReference>
<dbReference type="InterPro" id="IPR000668">
    <property type="entry name" value="Peptidase_C1A_C"/>
</dbReference>
<dbReference type="InterPro" id="IPR013201">
    <property type="entry name" value="Prot_inhib_I29"/>
</dbReference>
<gene>
    <name evidence="10" type="ORF">RF11_01246</name>
</gene>
<evidence type="ECO:0000256" key="4">
    <source>
        <dbReference type="ARBA" id="ARBA00022807"/>
    </source>
</evidence>
<proteinExistence type="inferred from homology"/>
<dbReference type="GO" id="GO:0008234">
    <property type="term" value="F:cysteine-type peptidase activity"/>
    <property type="evidence" value="ECO:0007669"/>
    <property type="project" value="UniProtKB-KW"/>
</dbReference>
<dbReference type="InterPro" id="IPR025660">
    <property type="entry name" value="Pept_his_AS"/>
</dbReference>
<dbReference type="SUPFAM" id="SSF54001">
    <property type="entry name" value="Cysteine proteinases"/>
    <property type="match status" value="1"/>
</dbReference>
<dbReference type="InterPro" id="IPR038765">
    <property type="entry name" value="Papain-like_cys_pep_sf"/>
</dbReference>
<dbReference type="PANTHER" id="PTHR12411">
    <property type="entry name" value="CYSTEINE PROTEASE FAMILY C1-RELATED"/>
    <property type="match status" value="1"/>
</dbReference>
<organism evidence="10 11">
    <name type="scientific">Thelohanellus kitauei</name>
    <name type="common">Myxosporean</name>
    <dbReference type="NCBI Taxonomy" id="669202"/>
    <lineage>
        <taxon>Eukaryota</taxon>
        <taxon>Metazoa</taxon>
        <taxon>Cnidaria</taxon>
        <taxon>Myxozoa</taxon>
        <taxon>Myxosporea</taxon>
        <taxon>Bivalvulida</taxon>
        <taxon>Platysporina</taxon>
        <taxon>Myxobolidae</taxon>
        <taxon>Thelohanellus</taxon>
    </lineage>
</organism>
<dbReference type="Gene3D" id="3.90.70.10">
    <property type="entry name" value="Cysteine proteinases"/>
    <property type="match status" value="1"/>
</dbReference>
<keyword evidence="3" id="KW-0378">Hydrolase</keyword>